<dbReference type="AlphaFoldDB" id="A0A9X6QU32"/>
<proteinExistence type="predicted"/>
<sequence>MDLKCSQCGKYGNHNGICKDCFEKILVKNGDNKPKIMRERENWDVLCEVCDKTIERGVSTETGDNYCNSCYEKLAYGNKDK</sequence>
<name>A0A9X6QU32_BACTJ</name>
<comment type="caution">
    <text evidence="1">The sequence shown here is derived from an EMBL/GenBank/DDBJ whole genome shotgun (WGS) entry which is preliminary data.</text>
</comment>
<accession>A0A9X6QU32</accession>
<evidence type="ECO:0000313" key="1">
    <source>
        <dbReference type="EMBL" id="OUB57003.1"/>
    </source>
</evidence>
<organism evidence="1 2">
    <name type="scientific">Bacillus thuringiensis subsp. jegathesan</name>
    <dbReference type="NCBI Taxonomy" id="56955"/>
    <lineage>
        <taxon>Bacteria</taxon>
        <taxon>Bacillati</taxon>
        <taxon>Bacillota</taxon>
        <taxon>Bacilli</taxon>
        <taxon>Bacillales</taxon>
        <taxon>Bacillaceae</taxon>
        <taxon>Bacillus</taxon>
        <taxon>Bacillus cereus group</taxon>
    </lineage>
</organism>
<evidence type="ECO:0000313" key="2">
    <source>
        <dbReference type="Proteomes" id="UP000194853"/>
    </source>
</evidence>
<dbReference type="EMBL" id="MOOS01000200">
    <property type="protein sequence ID" value="OUB57003.1"/>
    <property type="molecule type" value="Genomic_DNA"/>
</dbReference>
<dbReference type="RefSeq" id="WP_086404914.1">
    <property type="nucleotide sequence ID" value="NZ_MOOS01000200.1"/>
</dbReference>
<protein>
    <submittedName>
        <fullName evidence="1">Uncharacterized protein</fullName>
    </submittedName>
</protein>
<dbReference type="Proteomes" id="UP000194853">
    <property type="component" value="Unassembled WGS sequence"/>
</dbReference>
<reference evidence="1 2" key="1">
    <citation type="submission" date="2016-10" db="EMBL/GenBank/DDBJ databases">
        <title>Comparative genomics of Bacillus thuringiensis reveals a path to pathogens against multiple invertebrate hosts.</title>
        <authorList>
            <person name="Zheng J."/>
            <person name="Gao Q."/>
            <person name="Liu H."/>
            <person name="Peng D."/>
            <person name="Ruan L."/>
            <person name="Sun M."/>
        </authorList>
    </citation>
    <scope>NUCLEOTIDE SEQUENCE [LARGE SCALE GENOMIC DNA]</scope>
    <source>
        <strain evidence="1">BGSC 4CF1</strain>
    </source>
</reference>
<gene>
    <name evidence="1" type="ORF">BK750_33355</name>
</gene>